<sequence>MTRIITCILLVSSCSLLSLAQIKVSFESELRRLMDIHVLPQYIEGTIVKQISSYDTTGGNDDGFNGYYSYIRKEPSGGLVIFEAKEQGVIERIWTPTPTQDTLDFYFDNNSKPGFSIRFCDLFNNRIFPFVKPIADQKVGGNYSYVPIPYRKGCKIVFRGEKILFHQIQYREYDERYSVQSFDIATVSNHASLINKIRNIWNNDDRSIYNFYPGGFHVLRKNIRLSPGNTASLAHLHKGGRILGIELSPSHVFEGLFKQIDLKISWDDEKAPAVYVPLADFFGFAYGVRSMKSLLLGANDAKLYCYIPMPFDKKASIELVYRKRDVDTEILDLSVVVYYTDERRNVLKEGRFYCYWKNENPPLGKPYVFLSGNGKGHYIGTLLQGQATDFTHFTEYFEGDDYTEIDGKMTMHGTGSEDYFNGGWYAQPGGWVERLGSPLSGCLEYSLPLGRTGGYRFFLLDKMPFKKSILHTIEHGPEQNNRAVNYISAALYYADHPVTTINLPTNESTKIYTPDTLTFYTRLMRHLTYNGSLIFRNEKAQLVGSENASLNINALEIPKGRYELYLHIEKSEVESIEIKIADASNVQNWHNVRFNKDRLPANILIGRVDISVPSIPINILFKCKNANPGLVFDRVALYKIDN</sequence>
<dbReference type="Pfam" id="PF11175">
    <property type="entry name" value="DUF2961"/>
    <property type="match status" value="1"/>
</dbReference>
<dbReference type="Proteomes" id="UP001357452">
    <property type="component" value="Unassembled WGS sequence"/>
</dbReference>
<keyword evidence="3" id="KW-1185">Reference proteome</keyword>
<gene>
    <name evidence="2" type="ORF">V2H41_12520</name>
</gene>
<accession>A0ABU7RJC3</accession>
<organism evidence="2 3">
    <name type="scientific">Niabella digestorum</name>
    <dbReference type="NCBI Taxonomy" id="3117701"/>
    <lineage>
        <taxon>Bacteria</taxon>
        <taxon>Pseudomonadati</taxon>
        <taxon>Bacteroidota</taxon>
        <taxon>Chitinophagia</taxon>
        <taxon>Chitinophagales</taxon>
        <taxon>Chitinophagaceae</taxon>
        <taxon>Niabella</taxon>
    </lineage>
</organism>
<evidence type="ECO:0000256" key="1">
    <source>
        <dbReference type="SAM" id="SignalP"/>
    </source>
</evidence>
<dbReference type="GO" id="GO:0016787">
    <property type="term" value="F:hydrolase activity"/>
    <property type="evidence" value="ECO:0007669"/>
    <property type="project" value="UniProtKB-KW"/>
</dbReference>
<protein>
    <submittedName>
        <fullName evidence="2">Glycoside hydrolase family 172 protein</fullName>
    </submittedName>
</protein>
<dbReference type="RefSeq" id="WP_330975498.1">
    <property type="nucleotide sequence ID" value="NZ_JAZGLY010000008.1"/>
</dbReference>
<comment type="caution">
    <text evidence="2">The sequence shown here is derived from an EMBL/GenBank/DDBJ whole genome shotgun (WGS) entry which is preliminary data.</text>
</comment>
<name>A0ABU7RJC3_9BACT</name>
<evidence type="ECO:0000313" key="2">
    <source>
        <dbReference type="EMBL" id="MEE6188096.1"/>
    </source>
</evidence>
<feature type="chain" id="PRO_5046001963" evidence="1">
    <location>
        <begin position="21"/>
        <end position="642"/>
    </location>
</feature>
<evidence type="ECO:0000313" key="3">
    <source>
        <dbReference type="Proteomes" id="UP001357452"/>
    </source>
</evidence>
<dbReference type="Gene3D" id="2.60.120.1390">
    <property type="match status" value="2"/>
</dbReference>
<dbReference type="InterPro" id="IPR021345">
    <property type="entry name" value="DUF2961"/>
</dbReference>
<keyword evidence="2" id="KW-0378">Hydrolase</keyword>
<keyword evidence="1" id="KW-0732">Signal</keyword>
<reference evidence="2 3" key="1">
    <citation type="submission" date="2024-01" db="EMBL/GenBank/DDBJ databases">
        <title>Niabella digestum sp. nov., isolated from waste digestion system.</title>
        <authorList>
            <person name="Zhang L."/>
        </authorList>
    </citation>
    <scope>NUCLEOTIDE SEQUENCE [LARGE SCALE GENOMIC DNA]</scope>
    <source>
        <strain evidence="2 3">A18</strain>
    </source>
</reference>
<proteinExistence type="predicted"/>
<feature type="signal peptide" evidence="1">
    <location>
        <begin position="1"/>
        <end position="20"/>
    </location>
</feature>
<dbReference type="EMBL" id="JAZGLY010000008">
    <property type="protein sequence ID" value="MEE6188096.1"/>
    <property type="molecule type" value="Genomic_DNA"/>
</dbReference>